<comment type="caution">
    <text evidence="1">The sequence shown here is derived from an EMBL/GenBank/DDBJ whole genome shotgun (WGS) entry which is preliminary data.</text>
</comment>
<dbReference type="Gene3D" id="2.20.25.110">
    <property type="entry name" value="S-adenosyl-L-methionine-dependent methyltransferases"/>
    <property type="match status" value="1"/>
</dbReference>
<dbReference type="AlphaFoldDB" id="A0A2M8ATL1"/>
<proteinExistence type="predicted"/>
<sequence>MLCVAQEKVDALPSNIREKIRLIESDMCNINFGEQFGLIIMTFNSFSYLLTLAEQKNVLEKVLLHLQKGGRLVFDILNPEQGRYTDRHSGTASFLKLSGREWKNPNTGNRVVEWFSRSYNLVDQVMHEIQIWEEVAIDNTSLTRYYRDRQQRYSFRYEVEHLLANIGFNLEAVYGDFSFGPVTPTSTQFVFVARKES</sequence>
<reference evidence="2" key="1">
    <citation type="submission" date="2017-09" db="EMBL/GenBank/DDBJ databases">
        <title>Depth-based differentiation of microbial function through sediment-hosted aquifers and enrichment of novel symbionts in the deep terrestrial subsurface.</title>
        <authorList>
            <person name="Probst A.J."/>
            <person name="Ladd B."/>
            <person name="Jarett J.K."/>
            <person name="Geller-Mcgrath D.E."/>
            <person name="Sieber C.M.K."/>
            <person name="Emerson J.B."/>
            <person name="Anantharaman K."/>
            <person name="Thomas B.C."/>
            <person name="Malmstrom R."/>
            <person name="Stieglmeier M."/>
            <person name="Klingl A."/>
            <person name="Woyke T."/>
            <person name="Ryan C.M."/>
            <person name="Banfield J.F."/>
        </authorList>
    </citation>
    <scope>NUCLEOTIDE SEQUENCE [LARGE SCALE GENOMIC DNA]</scope>
</reference>
<dbReference type="Proteomes" id="UP000231366">
    <property type="component" value="Unassembled WGS sequence"/>
</dbReference>
<dbReference type="SUPFAM" id="SSF53335">
    <property type="entry name" value="S-adenosyl-L-methionine-dependent methyltransferases"/>
    <property type="match status" value="1"/>
</dbReference>
<dbReference type="InterPro" id="IPR029063">
    <property type="entry name" value="SAM-dependent_MTases_sf"/>
</dbReference>
<dbReference type="EMBL" id="PFUI01000135">
    <property type="protein sequence ID" value="PJB29545.1"/>
    <property type="molecule type" value="Genomic_DNA"/>
</dbReference>
<evidence type="ECO:0008006" key="3">
    <source>
        <dbReference type="Google" id="ProtNLM"/>
    </source>
</evidence>
<gene>
    <name evidence="1" type="ORF">CO110_05245</name>
</gene>
<evidence type="ECO:0000313" key="2">
    <source>
        <dbReference type="Proteomes" id="UP000231366"/>
    </source>
</evidence>
<protein>
    <recommendedName>
        <fullName evidence="3">Methyltransferase domain-containing protein</fullName>
    </recommendedName>
</protein>
<dbReference type="Gene3D" id="3.40.50.150">
    <property type="entry name" value="Vaccinia Virus protein VP39"/>
    <property type="match status" value="1"/>
</dbReference>
<evidence type="ECO:0000313" key="1">
    <source>
        <dbReference type="EMBL" id="PJB29545.1"/>
    </source>
</evidence>
<name>A0A2M8ATL1_9BACT</name>
<organism evidence="1 2">
    <name type="scientific">Candidatus Desantisbacteria bacterium CG_4_9_14_3_um_filter_40_11</name>
    <dbReference type="NCBI Taxonomy" id="1974546"/>
    <lineage>
        <taxon>Bacteria</taxon>
        <taxon>Candidatus Desantisiibacteriota</taxon>
    </lineage>
</organism>
<accession>A0A2M8ATL1</accession>